<gene>
    <name evidence="2" type="primary">NCL1_27094</name>
    <name evidence="2" type="ORF">NPIL_239891</name>
</gene>
<dbReference type="EMBL" id="BMAW01106490">
    <property type="protein sequence ID" value="GFT24569.1"/>
    <property type="molecule type" value="Genomic_DNA"/>
</dbReference>
<dbReference type="Proteomes" id="UP000887013">
    <property type="component" value="Unassembled WGS sequence"/>
</dbReference>
<dbReference type="AlphaFoldDB" id="A0A8X6NNA9"/>
<keyword evidence="3" id="KW-1185">Reference proteome</keyword>
<reference evidence="2" key="1">
    <citation type="submission" date="2020-08" db="EMBL/GenBank/DDBJ databases">
        <title>Multicomponent nature underlies the extraordinary mechanical properties of spider dragline silk.</title>
        <authorList>
            <person name="Kono N."/>
            <person name="Nakamura H."/>
            <person name="Mori M."/>
            <person name="Yoshida Y."/>
            <person name="Ohtoshi R."/>
            <person name="Malay A.D."/>
            <person name="Moran D.A.P."/>
            <person name="Tomita M."/>
            <person name="Numata K."/>
            <person name="Arakawa K."/>
        </authorList>
    </citation>
    <scope>NUCLEOTIDE SEQUENCE</scope>
</reference>
<protein>
    <submittedName>
        <fullName evidence="2">Uncharacterized protein</fullName>
    </submittedName>
</protein>
<evidence type="ECO:0000313" key="2">
    <source>
        <dbReference type="EMBL" id="GFT24569.1"/>
    </source>
</evidence>
<sequence>MWFQLLLPHQKSTLATPVGRDGKIYFRLVNIAALLSKNGIYSFAKRFQSVVVQGKDVFPFHKDYPIINKKIHLVSPNVVYNIVAAENVSLGFSFAKAFNTGSLWARCNSSVGCRPNTLTFFTSLLRAEKKPEIIPLPFPETIPEKRSAPLETVSEPSAPKPSS</sequence>
<evidence type="ECO:0000313" key="3">
    <source>
        <dbReference type="Proteomes" id="UP000887013"/>
    </source>
</evidence>
<accession>A0A8X6NNA9</accession>
<feature type="region of interest" description="Disordered" evidence="1">
    <location>
        <begin position="139"/>
        <end position="163"/>
    </location>
</feature>
<dbReference type="OrthoDB" id="6473529at2759"/>
<proteinExistence type="predicted"/>
<evidence type="ECO:0000256" key="1">
    <source>
        <dbReference type="SAM" id="MobiDB-lite"/>
    </source>
</evidence>
<name>A0A8X6NNA9_NEPPI</name>
<organism evidence="2 3">
    <name type="scientific">Nephila pilipes</name>
    <name type="common">Giant wood spider</name>
    <name type="synonym">Nephila maculata</name>
    <dbReference type="NCBI Taxonomy" id="299642"/>
    <lineage>
        <taxon>Eukaryota</taxon>
        <taxon>Metazoa</taxon>
        <taxon>Ecdysozoa</taxon>
        <taxon>Arthropoda</taxon>
        <taxon>Chelicerata</taxon>
        <taxon>Arachnida</taxon>
        <taxon>Araneae</taxon>
        <taxon>Araneomorphae</taxon>
        <taxon>Entelegynae</taxon>
        <taxon>Araneoidea</taxon>
        <taxon>Nephilidae</taxon>
        <taxon>Nephila</taxon>
    </lineage>
</organism>
<comment type="caution">
    <text evidence="2">The sequence shown here is derived from an EMBL/GenBank/DDBJ whole genome shotgun (WGS) entry which is preliminary data.</text>
</comment>